<feature type="region of interest" description="Disordered" evidence="1">
    <location>
        <begin position="210"/>
        <end position="263"/>
    </location>
</feature>
<protein>
    <submittedName>
        <fullName evidence="2">Uncharacterized protein</fullName>
    </submittedName>
</protein>
<evidence type="ECO:0000313" key="3">
    <source>
        <dbReference type="Proteomes" id="UP000310200"/>
    </source>
</evidence>
<dbReference type="Proteomes" id="UP000310200">
    <property type="component" value="Unassembled WGS sequence"/>
</dbReference>
<keyword evidence="3" id="KW-1185">Reference proteome</keyword>
<comment type="caution">
    <text evidence="2">The sequence shown here is derived from an EMBL/GenBank/DDBJ whole genome shotgun (WGS) entry which is preliminary data.</text>
</comment>
<organism evidence="2 3">
    <name type="scientific">Temnothorax longispinosus</name>
    <dbReference type="NCBI Taxonomy" id="300112"/>
    <lineage>
        <taxon>Eukaryota</taxon>
        <taxon>Metazoa</taxon>
        <taxon>Ecdysozoa</taxon>
        <taxon>Arthropoda</taxon>
        <taxon>Hexapoda</taxon>
        <taxon>Insecta</taxon>
        <taxon>Pterygota</taxon>
        <taxon>Neoptera</taxon>
        <taxon>Endopterygota</taxon>
        <taxon>Hymenoptera</taxon>
        <taxon>Apocrita</taxon>
        <taxon>Aculeata</taxon>
        <taxon>Formicoidea</taxon>
        <taxon>Formicidae</taxon>
        <taxon>Myrmicinae</taxon>
        <taxon>Temnothorax</taxon>
    </lineage>
</organism>
<sequence length="421" mass="47266">MRILIVVGIRRLCSEIVRLTLGREPNLTPPTLVAGARRVRDAADYDDDRGGGSGGGDDDDDARRALIANVASRDKANETTTYRDFIPLWVTARGASLCRGTLAAFATNLPRQDRNRGGDSINEVEARPHNKARTMRKTMALENEIKGFRNDGAFRNMYGLDLAHERKIIESNVRCQKQSMLRHFPNLVLMDIARASINHHYPQWNTANLRSASERGPSCARRDGAARRVASRRRRSSGSRDDGNRRETRNRARGIVGQPQSVGARHPCEAYRTRFCTGRSVDRIGRRTLNTNAPRNRLFRHSGAEELSNSGRFCWSPRKHHSAPRIFATIVTSDRLPEVSPFKEKERPARKTDGDDRSIFIGCGNSFESNRSKSRLIVTLVSINHRIEEKSRKGTRSGKVKKGISVSHNLSIGTAIARLRR</sequence>
<dbReference type="AlphaFoldDB" id="A0A4V3S7E5"/>
<reference evidence="2 3" key="1">
    <citation type="journal article" date="2019" name="Philos. Trans. R. Soc. Lond., B, Biol. Sci.">
        <title>Ant behaviour and brain gene expression of defending hosts depend on the ecological success of the intruding social parasite.</title>
        <authorList>
            <person name="Kaur R."/>
            <person name="Stoldt M."/>
            <person name="Jongepier E."/>
            <person name="Feldmeyer B."/>
            <person name="Menzel F."/>
            <person name="Bornberg-Bauer E."/>
            <person name="Foitzik S."/>
        </authorList>
    </citation>
    <scope>NUCLEOTIDE SEQUENCE [LARGE SCALE GENOMIC DNA]</scope>
    <source>
        <tissue evidence="2">Whole body</tissue>
    </source>
</reference>
<name>A0A4V3S7E5_9HYME</name>
<accession>A0A4V3S7E5</accession>
<feature type="compositionally biased region" description="Basic and acidic residues" evidence="1">
    <location>
        <begin position="238"/>
        <end position="250"/>
    </location>
</feature>
<gene>
    <name evidence="2" type="ORF">DBV15_02920</name>
</gene>
<evidence type="ECO:0000256" key="1">
    <source>
        <dbReference type="SAM" id="MobiDB-lite"/>
    </source>
</evidence>
<evidence type="ECO:0000313" key="2">
    <source>
        <dbReference type="EMBL" id="TGZ37054.1"/>
    </source>
</evidence>
<dbReference type="EMBL" id="QBLH01003621">
    <property type="protein sequence ID" value="TGZ37054.1"/>
    <property type="molecule type" value="Genomic_DNA"/>
</dbReference>
<proteinExistence type="predicted"/>